<dbReference type="Gene3D" id="3.40.50.300">
    <property type="entry name" value="P-loop containing nucleotide triphosphate hydrolases"/>
    <property type="match status" value="1"/>
</dbReference>
<keyword evidence="3" id="KW-1185">Reference proteome</keyword>
<dbReference type="SUPFAM" id="SSF46894">
    <property type="entry name" value="C-terminal effector domain of the bipartite response regulators"/>
    <property type="match status" value="1"/>
</dbReference>
<dbReference type="Gene3D" id="1.25.40.10">
    <property type="entry name" value="Tetratricopeptide repeat domain"/>
    <property type="match status" value="1"/>
</dbReference>
<dbReference type="SMART" id="SM00382">
    <property type="entry name" value="AAA"/>
    <property type="match status" value="1"/>
</dbReference>
<dbReference type="PANTHER" id="PTHR47691:SF3">
    <property type="entry name" value="HTH-TYPE TRANSCRIPTIONAL REGULATOR RV0890C-RELATED"/>
    <property type="match status" value="1"/>
</dbReference>
<dbReference type="InterPro" id="IPR000792">
    <property type="entry name" value="Tscrpt_reg_LuxR_C"/>
</dbReference>
<dbReference type="GO" id="GO:0003677">
    <property type="term" value="F:DNA binding"/>
    <property type="evidence" value="ECO:0007669"/>
    <property type="project" value="InterPro"/>
</dbReference>
<feature type="domain" description="HTH luxR-type" evidence="1">
    <location>
        <begin position="715"/>
        <end position="780"/>
    </location>
</feature>
<dbReference type="PANTHER" id="PTHR47691">
    <property type="entry name" value="REGULATOR-RELATED"/>
    <property type="match status" value="1"/>
</dbReference>
<comment type="caution">
    <text evidence="2">The sequence shown here is derived from an EMBL/GenBank/DDBJ whole genome shotgun (WGS) entry which is preliminary data.</text>
</comment>
<dbReference type="OrthoDB" id="3691954at2"/>
<dbReference type="InterPro" id="IPR049945">
    <property type="entry name" value="AAA_22"/>
</dbReference>
<evidence type="ECO:0000313" key="2">
    <source>
        <dbReference type="EMBL" id="MPV35896.1"/>
    </source>
</evidence>
<sequence>MDARTVVHDLVGRETELAEARDLLQGPVRLLTLTGPPGVGKTRLANAVMAAVAPGLADGAVFADLTPARDRHGALGEIARVVGVSADVGRRTGQRVHHALLERELLLVLDNAEQVVGLADELTSILQDCPRVRLLVTSRERMHLSEERELPVEPLALPVVDAATTAEIESAPSVAMFATAARAAWPGFRVTDGNAAAVAEICVRLDGLPLALILAAARVRMFSPADIAARIRDRTAILRATSRDVPERHRSLRAAISWSEAVLGADERRLFRRLSVFEGAWTLRAAEGVTAEPGQDVARTLESLVDKSLVQRVAAPGAEATFALLASLREYAAEQLEACDEAALLAERHAAYCIDVARRVETSIGTAREGVYWSWTTRHEGDLTRSLSRCLATGRHEGALVLATALGWTWYTRGHLGEADKVLDRVLTAADGAEVADDNDVPDVPDDSDVPDGVGRLHPEVLAAARIIAGVIAWGRDDLERADALLEPARADCARRDDARRLAMACAFLGHVARDSGRLDDARSRHEEAAHLFDGVGSARGAAWARFDLGRVAWRRGDLDAAGELFRVALRGFRDDGYRWAVAWCAWALGNVDVEVGHPDDGAGLLLLALTEFDATSDLRGVASACEALAVVATARDRHADAMQLVGVATGLRLRIDVPLTADDAARVDRVDGAARRSLGDYVADRERESGRRLSVAAAIHVAQRLITPAAGPSAGPDITQLTPREREVVRLVAQGCTNQQIGRRLDITPRTAETHLHHIMGKLDVRSRSEVAVWATRHSLSTASPA</sequence>
<proteinExistence type="predicted"/>
<evidence type="ECO:0000259" key="1">
    <source>
        <dbReference type="PROSITE" id="PS50043"/>
    </source>
</evidence>
<dbReference type="EMBL" id="WHPC01000004">
    <property type="protein sequence ID" value="MPV35896.1"/>
    <property type="molecule type" value="Genomic_DNA"/>
</dbReference>
<dbReference type="CDD" id="cd06170">
    <property type="entry name" value="LuxR_C_like"/>
    <property type="match status" value="1"/>
</dbReference>
<dbReference type="SUPFAM" id="SSF48452">
    <property type="entry name" value="TPR-like"/>
    <property type="match status" value="1"/>
</dbReference>
<dbReference type="Pfam" id="PF00196">
    <property type="entry name" value="GerE"/>
    <property type="match status" value="1"/>
</dbReference>
<accession>A0A6N7EIB7</accession>
<reference evidence="2 3" key="1">
    <citation type="submission" date="2019-10" db="EMBL/GenBank/DDBJ databases">
        <title>Georgenia wutianyii sp. nov. and Georgenia yuyongxinii sp. nov. isolated from plateau pika (Ochotona curzoniae) in the Qinghai-Tibet plateau of China.</title>
        <authorList>
            <person name="Tian Z."/>
        </authorList>
    </citation>
    <scope>NUCLEOTIDE SEQUENCE [LARGE SCALE GENOMIC DNA]</scope>
    <source>
        <strain evidence="2 3">JCM 19765</strain>
    </source>
</reference>
<dbReference type="InterPro" id="IPR016032">
    <property type="entry name" value="Sig_transdc_resp-reg_C-effctor"/>
</dbReference>
<dbReference type="Gene3D" id="1.10.10.10">
    <property type="entry name" value="Winged helix-like DNA-binding domain superfamily/Winged helix DNA-binding domain"/>
    <property type="match status" value="1"/>
</dbReference>
<dbReference type="InterPro" id="IPR058852">
    <property type="entry name" value="HTH_77"/>
</dbReference>
<dbReference type="InterPro" id="IPR027417">
    <property type="entry name" value="P-loop_NTPase"/>
</dbReference>
<dbReference type="GO" id="GO:0006355">
    <property type="term" value="P:regulation of DNA-templated transcription"/>
    <property type="evidence" value="ECO:0007669"/>
    <property type="project" value="InterPro"/>
</dbReference>
<dbReference type="InterPro" id="IPR003593">
    <property type="entry name" value="AAA+_ATPase"/>
</dbReference>
<dbReference type="Pfam" id="PF13401">
    <property type="entry name" value="AAA_22"/>
    <property type="match status" value="1"/>
</dbReference>
<gene>
    <name evidence="2" type="ORF">GB881_02315</name>
</gene>
<dbReference type="InterPro" id="IPR036388">
    <property type="entry name" value="WH-like_DNA-bd_sf"/>
</dbReference>
<name>A0A6N7EIB7_9MICO</name>
<dbReference type="InterPro" id="IPR011990">
    <property type="entry name" value="TPR-like_helical_dom_sf"/>
</dbReference>
<dbReference type="AlphaFoldDB" id="A0A6N7EIB7"/>
<dbReference type="GO" id="GO:0016887">
    <property type="term" value="F:ATP hydrolysis activity"/>
    <property type="evidence" value="ECO:0007669"/>
    <property type="project" value="InterPro"/>
</dbReference>
<dbReference type="RefSeq" id="WP_152194092.1">
    <property type="nucleotide sequence ID" value="NZ_VUKD01000001.1"/>
</dbReference>
<dbReference type="Pfam" id="PF25872">
    <property type="entry name" value="HTH_77"/>
    <property type="match status" value="1"/>
</dbReference>
<evidence type="ECO:0000313" key="3">
    <source>
        <dbReference type="Proteomes" id="UP000437709"/>
    </source>
</evidence>
<dbReference type="PROSITE" id="PS50043">
    <property type="entry name" value="HTH_LUXR_2"/>
    <property type="match status" value="1"/>
</dbReference>
<dbReference type="Proteomes" id="UP000437709">
    <property type="component" value="Unassembled WGS sequence"/>
</dbReference>
<organism evidence="2 3">
    <name type="scientific">Georgenia subflava</name>
    <dbReference type="NCBI Taxonomy" id="1622177"/>
    <lineage>
        <taxon>Bacteria</taxon>
        <taxon>Bacillati</taxon>
        <taxon>Actinomycetota</taxon>
        <taxon>Actinomycetes</taxon>
        <taxon>Micrococcales</taxon>
        <taxon>Bogoriellaceae</taxon>
        <taxon>Georgenia</taxon>
    </lineage>
</organism>
<dbReference type="SMART" id="SM00421">
    <property type="entry name" value="HTH_LUXR"/>
    <property type="match status" value="1"/>
</dbReference>
<dbReference type="PRINTS" id="PR00364">
    <property type="entry name" value="DISEASERSIST"/>
</dbReference>
<dbReference type="Pfam" id="PF13424">
    <property type="entry name" value="TPR_12"/>
    <property type="match status" value="1"/>
</dbReference>
<dbReference type="PRINTS" id="PR00038">
    <property type="entry name" value="HTHLUXR"/>
</dbReference>
<protein>
    <submittedName>
        <fullName evidence="2">Tetratricopeptide repeat protein</fullName>
    </submittedName>
</protein>
<dbReference type="SUPFAM" id="SSF52540">
    <property type="entry name" value="P-loop containing nucleoside triphosphate hydrolases"/>
    <property type="match status" value="1"/>
</dbReference>